<dbReference type="Proteomes" id="UP001055115">
    <property type="component" value="Unassembled WGS sequence"/>
</dbReference>
<feature type="region of interest" description="Disordered" evidence="1">
    <location>
        <begin position="124"/>
        <end position="218"/>
    </location>
</feature>
<evidence type="ECO:0000313" key="3">
    <source>
        <dbReference type="Proteomes" id="UP001055115"/>
    </source>
</evidence>
<sequence>MASSPTPAPQSRPRITPYRCILRLRDRLELFLERYIDGDRTAQTGFETYKTGRNRRWAEKDAKKRKEKGPAAAVAISIINSPADKTPAENPVYSGVEAVSPVDLVDEEVGLNIPKTRGKYEGKEKAIYTEDDADTGQASRATGGSAARPQTSAPQLRNISRSSAFSSFVESTLGEQRRRKRKRSDARPGYFDPDPFPQEPSCGTNATGAGVEDEDRLEMNVPVEVARRSWTVPIGTAR</sequence>
<feature type="compositionally biased region" description="Polar residues" evidence="1">
    <location>
        <begin position="136"/>
        <end position="159"/>
    </location>
</feature>
<feature type="compositionally biased region" description="Low complexity" evidence="1">
    <location>
        <begin position="160"/>
        <end position="171"/>
    </location>
</feature>
<name>A0AA37URK8_9PEZI</name>
<comment type="caution">
    <text evidence="2">The sequence shown here is derived from an EMBL/GenBank/DDBJ whole genome shotgun (WGS) entry which is preliminary data.</text>
</comment>
<dbReference type="GeneID" id="73331940"/>
<evidence type="ECO:0000256" key="1">
    <source>
        <dbReference type="SAM" id="MobiDB-lite"/>
    </source>
</evidence>
<evidence type="ECO:0000313" key="2">
    <source>
        <dbReference type="EMBL" id="GKT50957.1"/>
    </source>
</evidence>
<keyword evidence="3" id="KW-1185">Reference proteome</keyword>
<accession>A0AA37URK8</accession>
<protein>
    <submittedName>
        <fullName evidence="2">Uncharacterized protein</fullName>
    </submittedName>
</protein>
<dbReference type="RefSeq" id="XP_049133307.1">
    <property type="nucleotide sequence ID" value="XM_049277350.1"/>
</dbReference>
<reference evidence="2 3" key="1">
    <citation type="submission" date="2022-03" db="EMBL/GenBank/DDBJ databases">
        <title>Genome data of Colletotrichum spp.</title>
        <authorList>
            <person name="Utami Y.D."/>
            <person name="Hiruma K."/>
        </authorList>
    </citation>
    <scope>NUCLEOTIDE SEQUENCE [LARGE SCALE GENOMIC DNA]</scope>
    <source>
        <strain evidence="2 3">MAFF 239500</strain>
    </source>
</reference>
<organism evidence="2 3">
    <name type="scientific">Colletotrichum spaethianum</name>
    <dbReference type="NCBI Taxonomy" id="700344"/>
    <lineage>
        <taxon>Eukaryota</taxon>
        <taxon>Fungi</taxon>
        <taxon>Dikarya</taxon>
        <taxon>Ascomycota</taxon>
        <taxon>Pezizomycotina</taxon>
        <taxon>Sordariomycetes</taxon>
        <taxon>Hypocreomycetidae</taxon>
        <taxon>Glomerellales</taxon>
        <taxon>Glomerellaceae</taxon>
        <taxon>Colletotrichum</taxon>
        <taxon>Colletotrichum spaethianum species complex</taxon>
    </lineage>
</organism>
<gene>
    <name evidence="2" type="ORF">ColSpa_11138</name>
</gene>
<dbReference type="AlphaFoldDB" id="A0AA37URK8"/>
<proteinExistence type="predicted"/>
<dbReference type="EMBL" id="BQXU01000042">
    <property type="protein sequence ID" value="GKT50957.1"/>
    <property type="molecule type" value="Genomic_DNA"/>
</dbReference>